<dbReference type="InterPro" id="IPR000683">
    <property type="entry name" value="Gfo/Idh/MocA-like_OxRdtase_N"/>
</dbReference>
<name>A0A381J486_9CLOT</name>
<dbReference type="Gene3D" id="3.40.50.720">
    <property type="entry name" value="NAD(P)-binding Rossmann-like Domain"/>
    <property type="match status" value="1"/>
</dbReference>
<evidence type="ECO:0000259" key="1">
    <source>
        <dbReference type="Pfam" id="PF01408"/>
    </source>
</evidence>
<dbReference type="SUPFAM" id="SSF55347">
    <property type="entry name" value="Glyceraldehyde-3-phosphate dehydrogenase-like, C-terminal domain"/>
    <property type="match status" value="1"/>
</dbReference>
<dbReference type="Proteomes" id="UP000254664">
    <property type="component" value="Unassembled WGS sequence"/>
</dbReference>
<evidence type="ECO:0000313" key="3">
    <source>
        <dbReference type="Proteomes" id="UP000254664"/>
    </source>
</evidence>
<dbReference type="PANTHER" id="PTHR43377:SF1">
    <property type="entry name" value="BILIVERDIN REDUCTASE A"/>
    <property type="match status" value="1"/>
</dbReference>
<dbReference type="OrthoDB" id="9815825at2"/>
<gene>
    <name evidence="2" type="ORF">NCTC9836_00411</name>
</gene>
<dbReference type="EMBL" id="UFWZ01000001">
    <property type="protein sequence ID" value="SUY45715.1"/>
    <property type="molecule type" value="Genomic_DNA"/>
</dbReference>
<dbReference type="InterPro" id="IPR036291">
    <property type="entry name" value="NAD(P)-bd_dom_sf"/>
</dbReference>
<dbReference type="GO" id="GO:0000166">
    <property type="term" value="F:nucleotide binding"/>
    <property type="evidence" value="ECO:0007669"/>
    <property type="project" value="InterPro"/>
</dbReference>
<feature type="domain" description="Gfo/Idh/MocA-like oxidoreductase N-terminal" evidence="1">
    <location>
        <begin position="6"/>
        <end position="105"/>
    </location>
</feature>
<proteinExistence type="predicted"/>
<evidence type="ECO:0000313" key="2">
    <source>
        <dbReference type="EMBL" id="SUY45715.1"/>
    </source>
</evidence>
<dbReference type="InterPro" id="IPR051450">
    <property type="entry name" value="Gfo/Idh/MocA_Oxidoreductases"/>
</dbReference>
<dbReference type="SUPFAM" id="SSF51735">
    <property type="entry name" value="NAD(P)-binding Rossmann-fold domains"/>
    <property type="match status" value="1"/>
</dbReference>
<dbReference type="AlphaFoldDB" id="A0A381J486"/>
<accession>A0A381J486</accession>
<sequence length="315" mass="36596">MKETYKIGIVGFGSIGGRHLNNIVAVLKERHKPYIIDIIRSGKGQELEEKIAKHVTTVYHSYDSAPNDYDIIFVTNPTYLHFKTIQQFLLKTKHMFIEKPVFDTIDISIDALNLKNDSVYYVACPLRYTNVIQYIKNKINLNNVYCARTICSSYLPEWRPNQDYRSTYSAHKDQGGGVSIDLIHEWDYLCYLFGKPEEIFNIRGKFSKLEIDSDDVSLYIAKYKDKAVEVHLDYYGRKTIREIQLFTDKDTIVGDIANSEIRYLKSGEVISFKEQRNDFQCKEIEHFFDIIEGKVNNDNNIPTALRTLQIAKEGK</sequence>
<reference evidence="2 3" key="1">
    <citation type="submission" date="2018-06" db="EMBL/GenBank/DDBJ databases">
        <authorList>
            <consortium name="Pathogen Informatics"/>
            <person name="Doyle S."/>
        </authorList>
    </citation>
    <scope>NUCLEOTIDE SEQUENCE [LARGE SCALE GENOMIC DNA]</scope>
    <source>
        <strain evidence="2 3">NCTC9836</strain>
    </source>
</reference>
<keyword evidence="3" id="KW-1185">Reference proteome</keyword>
<dbReference type="PANTHER" id="PTHR43377">
    <property type="entry name" value="BILIVERDIN REDUCTASE A"/>
    <property type="match status" value="1"/>
</dbReference>
<dbReference type="RefSeq" id="WP_115640241.1">
    <property type="nucleotide sequence ID" value="NZ_UFWZ01000001.1"/>
</dbReference>
<organism evidence="2 3">
    <name type="scientific">Clostridium putrefaciens</name>
    <dbReference type="NCBI Taxonomy" id="99675"/>
    <lineage>
        <taxon>Bacteria</taxon>
        <taxon>Bacillati</taxon>
        <taxon>Bacillota</taxon>
        <taxon>Clostridia</taxon>
        <taxon>Eubacteriales</taxon>
        <taxon>Clostridiaceae</taxon>
        <taxon>Clostridium</taxon>
    </lineage>
</organism>
<dbReference type="Pfam" id="PF01408">
    <property type="entry name" value="GFO_IDH_MocA"/>
    <property type="match status" value="1"/>
</dbReference>
<protein>
    <submittedName>
        <fullName evidence="2">Oxidoreductase domain-containing protein</fullName>
    </submittedName>
</protein>
<dbReference type="Gene3D" id="3.30.360.10">
    <property type="entry name" value="Dihydrodipicolinate Reductase, domain 2"/>
    <property type="match status" value="1"/>
</dbReference>